<dbReference type="EMBL" id="JAVREJ010000001">
    <property type="protein sequence ID" value="MDT0348367.1"/>
    <property type="molecule type" value="Genomic_DNA"/>
</dbReference>
<comment type="subcellular location">
    <subcellularLocation>
        <location evidence="1">Cell membrane</location>
        <topology evidence="1">Multi-pass membrane protein</topology>
    </subcellularLocation>
</comment>
<organism evidence="8 9">
    <name type="scientific">Pseudonocardia charpentierae</name>
    <dbReference type="NCBI Taxonomy" id="3075545"/>
    <lineage>
        <taxon>Bacteria</taxon>
        <taxon>Bacillati</taxon>
        <taxon>Actinomycetota</taxon>
        <taxon>Actinomycetes</taxon>
        <taxon>Pseudonocardiales</taxon>
        <taxon>Pseudonocardiaceae</taxon>
        <taxon>Pseudonocardia</taxon>
    </lineage>
</organism>
<feature type="transmembrane region" description="Helical" evidence="6">
    <location>
        <begin position="195"/>
        <end position="218"/>
    </location>
</feature>
<feature type="transmembrane region" description="Helical" evidence="6">
    <location>
        <begin position="87"/>
        <end position="105"/>
    </location>
</feature>
<dbReference type="InterPro" id="IPR032694">
    <property type="entry name" value="CopC/D"/>
</dbReference>
<feature type="transmembrane region" description="Helical" evidence="6">
    <location>
        <begin position="230"/>
        <end position="251"/>
    </location>
</feature>
<feature type="transmembrane region" description="Helical" evidence="6">
    <location>
        <begin position="296"/>
        <end position="317"/>
    </location>
</feature>
<protein>
    <submittedName>
        <fullName evidence="8">CopD family protein</fullName>
    </submittedName>
</protein>
<evidence type="ECO:0000256" key="3">
    <source>
        <dbReference type="ARBA" id="ARBA00022692"/>
    </source>
</evidence>
<sequence>MDRTAIRPAARLTPALWVLVAAATSVVAAVLAGALRSTTLPTLFGTGLTRAGADIAGITCVGLALVGVLIPVGSSEANRVRRRADRAIVAAGGVWLVIALLGIAFRAADGYGRPVSSLTGPDLLVWATNLAAGRGALLTVACAAAVLGCAVARLRDPDLVAIRVVLVIALLGMLTPGVTGHASSSASHEVAVTTVALHVAAASLWVGGLGAILVLLGRRRELLARALPRFSTLAGACLAVVTVSGLLTAQVRLGSWAALFLTGYGALVIAKVGALVLLGLLGLVTRRRMAAGRMPVLRWAGVEVTVMAVTLGLAAALSQAAP</sequence>
<comment type="caution">
    <text evidence="8">The sequence shown here is derived from an EMBL/GenBank/DDBJ whole genome shotgun (WGS) entry which is preliminary data.</text>
</comment>
<evidence type="ECO:0000256" key="4">
    <source>
        <dbReference type="ARBA" id="ARBA00022989"/>
    </source>
</evidence>
<dbReference type="PANTHER" id="PTHR34820">
    <property type="entry name" value="INNER MEMBRANE PROTEIN YEBZ"/>
    <property type="match status" value="1"/>
</dbReference>
<evidence type="ECO:0000256" key="5">
    <source>
        <dbReference type="ARBA" id="ARBA00023136"/>
    </source>
</evidence>
<dbReference type="RefSeq" id="WP_311554258.1">
    <property type="nucleotide sequence ID" value="NZ_JAVREJ010000001.1"/>
</dbReference>
<evidence type="ECO:0000256" key="1">
    <source>
        <dbReference type="ARBA" id="ARBA00004651"/>
    </source>
</evidence>
<keyword evidence="5 6" id="KW-0472">Membrane</keyword>
<evidence type="ECO:0000256" key="6">
    <source>
        <dbReference type="SAM" id="Phobius"/>
    </source>
</evidence>
<keyword evidence="9" id="KW-1185">Reference proteome</keyword>
<feature type="transmembrane region" description="Helical" evidence="6">
    <location>
        <begin position="12"/>
        <end position="35"/>
    </location>
</feature>
<name>A0ABU2N373_9PSEU</name>
<dbReference type="Pfam" id="PF05425">
    <property type="entry name" value="CopD"/>
    <property type="match status" value="1"/>
</dbReference>
<evidence type="ECO:0000313" key="8">
    <source>
        <dbReference type="EMBL" id="MDT0348367.1"/>
    </source>
</evidence>
<feature type="transmembrane region" description="Helical" evidence="6">
    <location>
        <begin position="257"/>
        <end position="284"/>
    </location>
</feature>
<gene>
    <name evidence="8" type="ORF">RM445_02380</name>
</gene>
<evidence type="ECO:0000256" key="2">
    <source>
        <dbReference type="ARBA" id="ARBA00022475"/>
    </source>
</evidence>
<dbReference type="InterPro" id="IPR008457">
    <property type="entry name" value="Cu-R_CopD_dom"/>
</dbReference>
<feature type="transmembrane region" description="Helical" evidence="6">
    <location>
        <begin position="164"/>
        <end position="183"/>
    </location>
</feature>
<proteinExistence type="predicted"/>
<keyword evidence="3 6" id="KW-0812">Transmembrane</keyword>
<feature type="transmembrane region" description="Helical" evidence="6">
    <location>
        <begin position="125"/>
        <end position="152"/>
    </location>
</feature>
<keyword evidence="2" id="KW-1003">Cell membrane</keyword>
<dbReference type="Proteomes" id="UP001183202">
    <property type="component" value="Unassembled WGS sequence"/>
</dbReference>
<dbReference type="PANTHER" id="PTHR34820:SF4">
    <property type="entry name" value="INNER MEMBRANE PROTEIN YEBZ"/>
    <property type="match status" value="1"/>
</dbReference>
<evidence type="ECO:0000259" key="7">
    <source>
        <dbReference type="Pfam" id="PF05425"/>
    </source>
</evidence>
<feature type="domain" description="Copper resistance protein D" evidence="7">
    <location>
        <begin position="224"/>
        <end position="317"/>
    </location>
</feature>
<evidence type="ECO:0000313" key="9">
    <source>
        <dbReference type="Proteomes" id="UP001183202"/>
    </source>
</evidence>
<keyword evidence="4 6" id="KW-1133">Transmembrane helix</keyword>
<reference evidence="9" key="1">
    <citation type="submission" date="2023-07" db="EMBL/GenBank/DDBJ databases">
        <title>30 novel species of actinomycetes from the DSMZ collection.</title>
        <authorList>
            <person name="Nouioui I."/>
        </authorList>
    </citation>
    <scope>NUCLEOTIDE SEQUENCE [LARGE SCALE GENOMIC DNA]</scope>
    <source>
        <strain evidence="9">DSM 45834</strain>
    </source>
</reference>
<accession>A0ABU2N373</accession>
<feature type="transmembrane region" description="Helical" evidence="6">
    <location>
        <begin position="55"/>
        <end position="75"/>
    </location>
</feature>